<dbReference type="AlphaFoldDB" id="A0AAN6I0S6"/>
<dbReference type="Pfam" id="PF00498">
    <property type="entry name" value="FHA"/>
    <property type="match status" value="1"/>
</dbReference>
<dbReference type="InterPro" id="IPR001766">
    <property type="entry name" value="Fork_head_dom"/>
</dbReference>
<evidence type="ECO:0000313" key="10">
    <source>
        <dbReference type="EMBL" id="KAG7728060.1"/>
    </source>
</evidence>
<evidence type="ECO:0000256" key="2">
    <source>
        <dbReference type="ARBA" id="ARBA00023015"/>
    </source>
</evidence>
<dbReference type="InterPro" id="IPR030456">
    <property type="entry name" value="TF_fork_head_CS_2"/>
</dbReference>
<organism evidence="10 11">
    <name type="scientific">Ogataea haglerorum</name>
    <dbReference type="NCBI Taxonomy" id="1937702"/>
    <lineage>
        <taxon>Eukaryota</taxon>
        <taxon>Fungi</taxon>
        <taxon>Dikarya</taxon>
        <taxon>Ascomycota</taxon>
        <taxon>Saccharomycotina</taxon>
        <taxon>Pichiomycetes</taxon>
        <taxon>Pichiales</taxon>
        <taxon>Pichiaceae</taxon>
        <taxon>Ogataea</taxon>
    </lineage>
</organism>
<dbReference type="FunFam" id="1.10.10.10:FF:000030">
    <property type="entry name" value="Forkhead box protein K2"/>
    <property type="match status" value="1"/>
</dbReference>
<dbReference type="PANTHER" id="PTHR45881:SF1">
    <property type="entry name" value="FORK HEAD PROTEIN HOMOLOG 2"/>
    <property type="match status" value="1"/>
</dbReference>
<feature type="domain" description="FHA" evidence="8">
    <location>
        <begin position="86"/>
        <end position="147"/>
    </location>
</feature>
<dbReference type="GO" id="GO:2000221">
    <property type="term" value="P:negative regulation of pseudohyphal growth"/>
    <property type="evidence" value="ECO:0007669"/>
    <property type="project" value="UniProtKB-ARBA"/>
</dbReference>
<feature type="DNA-binding region" description="Fork-head" evidence="6">
    <location>
        <begin position="257"/>
        <end position="355"/>
    </location>
</feature>
<dbReference type="PRINTS" id="PR00053">
    <property type="entry name" value="FORKHEAD"/>
</dbReference>
<dbReference type="SMART" id="SM00339">
    <property type="entry name" value="FH"/>
    <property type="match status" value="1"/>
</dbReference>
<proteinExistence type="predicted"/>
<evidence type="ECO:0000256" key="6">
    <source>
        <dbReference type="PROSITE-ProRule" id="PRU00089"/>
    </source>
</evidence>
<feature type="compositionally biased region" description="Low complexity" evidence="7">
    <location>
        <begin position="429"/>
        <end position="449"/>
    </location>
</feature>
<keyword evidence="5 6" id="KW-0539">Nucleus</keyword>
<evidence type="ECO:0008006" key="12">
    <source>
        <dbReference type="Google" id="ProtNLM"/>
    </source>
</evidence>
<sequence>MSERKRFINEDNEVSTGAGNLLTHQVFDDPNDLINQVIKNLAVPPDNIPTTVSRVYNNERNLNNEVQAYAKIAGRDWTFYVKSLKVLIGRNTDSHAADRHEDKVDIDLGPSKVVSRKHASISYNLEERRWELVILGRNGLKIDAQRINSTSNGSGPIFLNSGNIIDIGGTQMMFILPDAVPVISNYFLSNLKNKRPKSAVFSNSSASLYSTDVYANNNVKGFQIYEKSPAANDLSSPGHTIKGSEQDYSKDDAKDLKPPYSYATMITQAILSNPQGILSLSEIYDWIASHYAYYRHSKQGWQNSIRHNLSLNKAFEKVPRKPNEPGKGMKWQISESYRKEFLKKWEEGTLNKVKRGSSVSRQLQMHLIKNRGLPDSGRSAMPATNPTADFNMYKRPDQPYYESKLASAAPLHPEPHEALNYITAAASLSNSSVPPSSAPGSTSGPSSAPNQVPKPELSSPIKQLGAPEYRTNFNGSVPPLAGRTGSQETPGSAIKPPATNASASSGNALFPPASPKKYQVSALEAYTPDRGTSRHQLDPPSSSQSHPSVNSSPALWNYVQFSTPLGGPSSNGNQQQNSMQSGATNNRSPAKIELESPLRDRKADSQVGDLKDVDLVKGFKQ</sequence>
<feature type="compositionally biased region" description="Basic and acidic residues" evidence="7">
    <location>
        <begin position="242"/>
        <end position="253"/>
    </location>
</feature>
<dbReference type="InterPro" id="IPR036388">
    <property type="entry name" value="WH-like_DNA-bd_sf"/>
</dbReference>
<dbReference type="InterPro" id="IPR036390">
    <property type="entry name" value="WH_DNA-bd_sf"/>
</dbReference>
<gene>
    <name evidence="10" type="ORF">KL933_002186</name>
</gene>
<evidence type="ECO:0000259" key="9">
    <source>
        <dbReference type="PROSITE" id="PS50039"/>
    </source>
</evidence>
<protein>
    <recommendedName>
        <fullName evidence="12">Transcription factor</fullName>
    </recommendedName>
</protein>
<dbReference type="GO" id="GO:0000981">
    <property type="term" value="F:DNA-binding transcription factor activity, RNA polymerase II-specific"/>
    <property type="evidence" value="ECO:0007669"/>
    <property type="project" value="TreeGrafter"/>
</dbReference>
<dbReference type="SUPFAM" id="SSF49879">
    <property type="entry name" value="SMAD/FHA domain"/>
    <property type="match status" value="1"/>
</dbReference>
<keyword evidence="3 6" id="KW-0238">DNA-binding</keyword>
<evidence type="ECO:0000256" key="3">
    <source>
        <dbReference type="ARBA" id="ARBA00023125"/>
    </source>
</evidence>
<reference evidence="10" key="1">
    <citation type="journal article" date="2021" name="G3 (Bethesda)">
        <title>Genomic diversity, chromosomal rearrangements, and interspecies hybridization in the ogataea polymorpha species complex.</title>
        <authorList>
            <person name="Hanson S.J."/>
            <person name="Cinneide E.O."/>
            <person name="Salzberg L.I."/>
            <person name="Wolfe K.H."/>
            <person name="McGowan J."/>
            <person name="Fitzpatrick D.A."/>
            <person name="Matlin K."/>
        </authorList>
    </citation>
    <scope>NUCLEOTIDE SEQUENCE</scope>
    <source>
        <strain evidence="10">83-405-1</strain>
    </source>
</reference>
<dbReference type="InterPro" id="IPR000253">
    <property type="entry name" value="FHA_dom"/>
</dbReference>
<keyword evidence="2" id="KW-0805">Transcription regulation</keyword>
<dbReference type="PROSITE" id="PS00657">
    <property type="entry name" value="FORK_HEAD_1"/>
    <property type="match status" value="1"/>
</dbReference>
<dbReference type="PANTHER" id="PTHR45881">
    <property type="entry name" value="CHECKPOINT SUPPRESSOR 1-LIKE, ISOFORM A-RELATED"/>
    <property type="match status" value="1"/>
</dbReference>
<feature type="compositionally biased region" description="Low complexity" evidence="7">
    <location>
        <begin position="566"/>
        <end position="582"/>
    </location>
</feature>
<dbReference type="EMBL" id="JAHLUH010000005">
    <property type="protein sequence ID" value="KAG7728060.1"/>
    <property type="molecule type" value="Genomic_DNA"/>
</dbReference>
<dbReference type="PROSITE" id="PS50006">
    <property type="entry name" value="FHA_DOMAIN"/>
    <property type="match status" value="1"/>
</dbReference>
<evidence type="ECO:0000313" key="11">
    <source>
        <dbReference type="Proteomes" id="UP000738402"/>
    </source>
</evidence>
<feature type="domain" description="Fork-head" evidence="9">
    <location>
        <begin position="257"/>
        <end position="355"/>
    </location>
</feature>
<feature type="region of interest" description="Disordered" evidence="7">
    <location>
        <begin position="371"/>
        <end position="393"/>
    </location>
</feature>
<dbReference type="SUPFAM" id="SSF46785">
    <property type="entry name" value="Winged helix' DNA-binding domain"/>
    <property type="match status" value="1"/>
</dbReference>
<evidence type="ECO:0000256" key="1">
    <source>
        <dbReference type="ARBA" id="ARBA00004123"/>
    </source>
</evidence>
<keyword evidence="4" id="KW-0804">Transcription</keyword>
<evidence type="ECO:0000256" key="5">
    <source>
        <dbReference type="ARBA" id="ARBA00023242"/>
    </source>
</evidence>
<dbReference type="InterPro" id="IPR008984">
    <property type="entry name" value="SMAD_FHA_dom_sf"/>
</dbReference>
<comment type="subcellular location">
    <subcellularLocation>
        <location evidence="1 6">Nucleus</location>
    </subcellularLocation>
</comment>
<dbReference type="CDD" id="cd22701">
    <property type="entry name" value="FHA_FKH1-like"/>
    <property type="match status" value="1"/>
</dbReference>
<dbReference type="PROSITE" id="PS00658">
    <property type="entry name" value="FORK_HEAD_2"/>
    <property type="match status" value="1"/>
</dbReference>
<dbReference type="Gene3D" id="2.60.200.20">
    <property type="match status" value="1"/>
</dbReference>
<dbReference type="PROSITE" id="PS50039">
    <property type="entry name" value="FORK_HEAD_3"/>
    <property type="match status" value="1"/>
</dbReference>
<feature type="compositionally biased region" description="Basic and acidic residues" evidence="7">
    <location>
        <begin position="590"/>
        <end position="621"/>
    </location>
</feature>
<feature type="region of interest" description="Disordered" evidence="7">
    <location>
        <begin position="429"/>
        <end position="621"/>
    </location>
</feature>
<comment type="caution">
    <text evidence="10">The sequence shown here is derived from an EMBL/GenBank/DDBJ whole genome shotgun (WGS) entry which is preliminary data.</text>
</comment>
<name>A0AAN6I0S6_9ASCO</name>
<dbReference type="GO" id="GO:0005634">
    <property type="term" value="C:nucleus"/>
    <property type="evidence" value="ECO:0007669"/>
    <property type="project" value="UniProtKB-SubCell"/>
</dbReference>
<accession>A0AAN6I0S6</accession>
<dbReference type="Gene3D" id="1.10.10.10">
    <property type="entry name" value="Winged helix-like DNA-binding domain superfamily/Winged helix DNA-binding domain"/>
    <property type="match status" value="1"/>
</dbReference>
<feature type="compositionally biased region" description="Low complexity" evidence="7">
    <location>
        <begin position="539"/>
        <end position="553"/>
    </location>
</feature>
<evidence type="ECO:0000256" key="7">
    <source>
        <dbReference type="SAM" id="MobiDB-lite"/>
    </source>
</evidence>
<evidence type="ECO:0000256" key="4">
    <source>
        <dbReference type="ARBA" id="ARBA00023163"/>
    </source>
</evidence>
<dbReference type="Pfam" id="PF00250">
    <property type="entry name" value="Forkhead"/>
    <property type="match status" value="1"/>
</dbReference>
<feature type="region of interest" description="Disordered" evidence="7">
    <location>
        <begin position="231"/>
        <end position="253"/>
    </location>
</feature>
<dbReference type="CDD" id="cd00059">
    <property type="entry name" value="FH_FOX"/>
    <property type="match status" value="1"/>
</dbReference>
<dbReference type="Proteomes" id="UP000738402">
    <property type="component" value="Unassembled WGS sequence"/>
</dbReference>
<evidence type="ECO:0000259" key="8">
    <source>
        <dbReference type="PROSITE" id="PS50006"/>
    </source>
</evidence>
<dbReference type="InterPro" id="IPR018122">
    <property type="entry name" value="TF_fork_head_CS_1"/>
</dbReference>
<dbReference type="SMART" id="SM00240">
    <property type="entry name" value="FHA"/>
    <property type="match status" value="1"/>
</dbReference>
<dbReference type="GO" id="GO:0000978">
    <property type="term" value="F:RNA polymerase II cis-regulatory region sequence-specific DNA binding"/>
    <property type="evidence" value="ECO:0007669"/>
    <property type="project" value="TreeGrafter"/>
</dbReference>